<keyword evidence="2" id="KW-1185">Reference proteome</keyword>
<gene>
    <name evidence="1" type="ORF">TNCT_692061</name>
</gene>
<reference evidence="1" key="1">
    <citation type="submission" date="2020-07" db="EMBL/GenBank/DDBJ databases">
        <title>Multicomponent nature underlies the extraordinary mechanical properties of spider dragline silk.</title>
        <authorList>
            <person name="Kono N."/>
            <person name="Nakamura H."/>
            <person name="Mori M."/>
            <person name="Yoshida Y."/>
            <person name="Ohtoshi R."/>
            <person name="Malay A.D."/>
            <person name="Moran D.A.P."/>
            <person name="Tomita M."/>
            <person name="Numata K."/>
            <person name="Arakawa K."/>
        </authorList>
    </citation>
    <scope>NUCLEOTIDE SEQUENCE</scope>
</reference>
<protein>
    <submittedName>
        <fullName evidence="1">Uncharacterized protein</fullName>
    </submittedName>
</protein>
<proteinExistence type="predicted"/>
<evidence type="ECO:0000313" key="1">
    <source>
        <dbReference type="EMBL" id="GFR27832.1"/>
    </source>
</evidence>
<evidence type="ECO:0000313" key="2">
    <source>
        <dbReference type="Proteomes" id="UP000887116"/>
    </source>
</evidence>
<dbReference type="AlphaFoldDB" id="A0A8X6M0V2"/>
<dbReference type="EMBL" id="BMAO01008973">
    <property type="protein sequence ID" value="GFR27832.1"/>
    <property type="molecule type" value="Genomic_DNA"/>
</dbReference>
<accession>A0A8X6M0V2</accession>
<organism evidence="1 2">
    <name type="scientific">Trichonephila clavata</name>
    <name type="common">Joro spider</name>
    <name type="synonym">Nephila clavata</name>
    <dbReference type="NCBI Taxonomy" id="2740835"/>
    <lineage>
        <taxon>Eukaryota</taxon>
        <taxon>Metazoa</taxon>
        <taxon>Ecdysozoa</taxon>
        <taxon>Arthropoda</taxon>
        <taxon>Chelicerata</taxon>
        <taxon>Arachnida</taxon>
        <taxon>Araneae</taxon>
        <taxon>Araneomorphae</taxon>
        <taxon>Entelegynae</taxon>
        <taxon>Araneoidea</taxon>
        <taxon>Nephilidae</taxon>
        <taxon>Trichonephila</taxon>
    </lineage>
</organism>
<dbReference type="Proteomes" id="UP000887116">
    <property type="component" value="Unassembled WGS sequence"/>
</dbReference>
<name>A0A8X6M0V2_TRICU</name>
<comment type="caution">
    <text evidence="1">The sequence shown here is derived from an EMBL/GenBank/DDBJ whole genome shotgun (WGS) entry which is preliminary data.</text>
</comment>
<sequence length="71" mass="8109">MVHAKRGRDPSFPASVHFHRGSVIQSRRYVQCTQFTFVAYDNPYSTRSEAAQHHFAINMWAGIIRDCSLGP</sequence>